<dbReference type="Proteomes" id="UP000512184">
    <property type="component" value="Chromosome"/>
</dbReference>
<accession>A0ABX6IQ89</accession>
<organism evidence="1 2">
    <name type="scientific">Chlamydia suis</name>
    <dbReference type="NCBI Taxonomy" id="83559"/>
    <lineage>
        <taxon>Bacteria</taxon>
        <taxon>Pseudomonadati</taxon>
        <taxon>Chlamydiota</taxon>
        <taxon>Chlamydiia</taxon>
        <taxon>Chlamydiales</taxon>
        <taxon>Chlamydiaceae</taxon>
        <taxon>Chlamydia/Chlamydophila group</taxon>
        <taxon>Chlamydia</taxon>
    </lineage>
</organism>
<dbReference type="EMBL" id="CP035278">
    <property type="protein sequence ID" value="QHP83063.1"/>
    <property type="molecule type" value="Genomic_DNA"/>
</dbReference>
<proteinExistence type="predicted"/>
<gene>
    <name evidence="1" type="primary">hypothetical protein</name>
    <name evidence="1" type="ORF">Chls_188</name>
</gene>
<evidence type="ECO:0000313" key="1">
    <source>
        <dbReference type="EMBL" id="QHP83063.1"/>
    </source>
</evidence>
<reference evidence="1" key="1">
    <citation type="submission" date="2019-01" db="EMBL/GenBank/DDBJ databases">
        <title>Whole genome sequencing and annotation enables comparative genome analysis that reveals unique features of the Chlamydia suis R19 Genome.</title>
        <authorList>
            <person name="Dimond Z.E."/>
        </authorList>
    </citation>
    <scope>NUCLEOTIDE SEQUENCE [LARGE SCALE GENOMIC DNA]</scope>
    <source>
        <strain evidence="1">R19</strain>
    </source>
</reference>
<protein>
    <submittedName>
        <fullName evidence="1">Uncharacterized protein</fullName>
    </submittedName>
</protein>
<name>A0ABX6IQ89_9CHLA</name>
<evidence type="ECO:0000313" key="2">
    <source>
        <dbReference type="Proteomes" id="UP000512184"/>
    </source>
</evidence>
<keyword evidence="2" id="KW-1185">Reference proteome</keyword>
<sequence>MTATTVQKISSAFCSHAGSESHGVSSFSFTRLIGAFHNILLILSKSVGCRP</sequence>